<dbReference type="EMBL" id="JAWZYT010000298">
    <property type="protein sequence ID" value="KAK4325106.1"/>
    <property type="molecule type" value="Genomic_DNA"/>
</dbReference>
<sequence>MVKFVSPASPGTCLDAQSASLGTFLTKTFGWNSSAATTSVGRCENLNKVFLIVIVAAGDEVVTLSPDSVLSSHSPPATTLHYWTKQRLALYPTVVEQAVELRYSRSLTSSYSVRTLLHRLWTPLSLPELVAEPVATQCTVYGLLHCCRHTHPCVMLAQRRTIIFYCVKCVVSVVMGL</sequence>
<protein>
    <submittedName>
        <fullName evidence="1">Uncharacterized protein</fullName>
    </submittedName>
</protein>
<accession>A0AAE1QEY6</accession>
<comment type="caution">
    <text evidence="1">The sequence shown here is derived from an EMBL/GenBank/DDBJ whole genome shotgun (WGS) entry which is preliminary data.</text>
</comment>
<gene>
    <name evidence="1" type="ORF">Pmani_004261</name>
</gene>
<proteinExistence type="predicted"/>
<reference evidence="1" key="1">
    <citation type="submission" date="2023-11" db="EMBL/GenBank/DDBJ databases">
        <title>Genome assemblies of two species of porcelain crab, Petrolisthes cinctipes and Petrolisthes manimaculis (Anomura: Porcellanidae).</title>
        <authorList>
            <person name="Angst P."/>
        </authorList>
    </citation>
    <scope>NUCLEOTIDE SEQUENCE</scope>
    <source>
        <strain evidence="1">PB745_02</strain>
        <tissue evidence="1">Gill</tissue>
    </source>
</reference>
<organism evidence="1 2">
    <name type="scientific">Petrolisthes manimaculis</name>
    <dbReference type="NCBI Taxonomy" id="1843537"/>
    <lineage>
        <taxon>Eukaryota</taxon>
        <taxon>Metazoa</taxon>
        <taxon>Ecdysozoa</taxon>
        <taxon>Arthropoda</taxon>
        <taxon>Crustacea</taxon>
        <taxon>Multicrustacea</taxon>
        <taxon>Malacostraca</taxon>
        <taxon>Eumalacostraca</taxon>
        <taxon>Eucarida</taxon>
        <taxon>Decapoda</taxon>
        <taxon>Pleocyemata</taxon>
        <taxon>Anomura</taxon>
        <taxon>Galatheoidea</taxon>
        <taxon>Porcellanidae</taxon>
        <taxon>Petrolisthes</taxon>
    </lineage>
</organism>
<keyword evidence="2" id="KW-1185">Reference proteome</keyword>
<name>A0AAE1QEY6_9EUCA</name>
<dbReference type="AlphaFoldDB" id="A0AAE1QEY6"/>
<evidence type="ECO:0000313" key="2">
    <source>
        <dbReference type="Proteomes" id="UP001292094"/>
    </source>
</evidence>
<evidence type="ECO:0000313" key="1">
    <source>
        <dbReference type="EMBL" id="KAK4325106.1"/>
    </source>
</evidence>
<dbReference type="Proteomes" id="UP001292094">
    <property type="component" value="Unassembled WGS sequence"/>
</dbReference>